<dbReference type="RefSeq" id="WP_109670197.1">
    <property type="nucleotide sequence ID" value="NZ_QGGW01000010.1"/>
</dbReference>
<dbReference type="Proteomes" id="UP000245708">
    <property type="component" value="Unassembled WGS sequence"/>
</dbReference>
<dbReference type="InterPro" id="IPR005770">
    <property type="entry name" value="PhnD"/>
</dbReference>
<feature type="chain" id="PRO_5016392339" evidence="3">
    <location>
        <begin position="24"/>
        <end position="305"/>
    </location>
</feature>
<evidence type="ECO:0000256" key="3">
    <source>
        <dbReference type="SAM" id="SignalP"/>
    </source>
</evidence>
<evidence type="ECO:0000256" key="2">
    <source>
        <dbReference type="ARBA" id="ARBA00022729"/>
    </source>
</evidence>
<accession>A0A316GB37</accession>
<dbReference type="AlphaFoldDB" id="A0A316GB37"/>
<keyword evidence="5" id="KW-1185">Reference proteome</keyword>
<feature type="signal peptide" evidence="3">
    <location>
        <begin position="1"/>
        <end position="23"/>
    </location>
</feature>
<evidence type="ECO:0000313" key="5">
    <source>
        <dbReference type="Proteomes" id="UP000245708"/>
    </source>
</evidence>
<dbReference type="Pfam" id="PF12974">
    <property type="entry name" value="Phosphonate-bd"/>
    <property type="match status" value="1"/>
</dbReference>
<dbReference type="Gene3D" id="3.40.190.10">
    <property type="entry name" value="Periplasmic binding protein-like II"/>
    <property type="match status" value="2"/>
</dbReference>
<dbReference type="SUPFAM" id="SSF53850">
    <property type="entry name" value="Periplasmic binding protein-like II"/>
    <property type="match status" value="1"/>
</dbReference>
<organism evidence="4 5">
    <name type="scientific">Roseicyclus mahoneyensis</name>
    <dbReference type="NCBI Taxonomy" id="164332"/>
    <lineage>
        <taxon>Bacteria</taxon>
        <taxon>Pseudomonadati</taxon>
        <taxon>Pseudomonadota</taxon>
        <taxon>Alphaproteobacteria</taxon>
        <taxon>Rhodobacterales</taxon>
        <taxon>Roseobacteraceae</taxon>
        <taxon>Roseicyclus</taxon>
    </lineage>
</organism>
<dbReference type="GO" id="GO:0043190">
    <property type="term" value="C:ATP-binding cassette (ABC) transporter complex"/>
    <property type="evidence" value="ECO:0007669"/>
    <property type="project" value="InterPro"/>
</dbReference>
<evidence type="ECO:0000313" key="4">
    <source>
        <dbReference type="EMBL" id="PWK58098.1"/>
    </source>
</evidence>
<name>A0A316GB37_9RHOB</name>
<evidence type="ECO:0000256" key="1">
    <source>
        <dbReference type="ARBA" id="ARBA00007162"/>
    </source>
</evidence>
<reference evidence="4 5" key="1">
    <citation type="submission" date="2018-05" db="EMBL/GenBank/DDBJ databases">
        <title>Genomic Encyclopedia of Type Strains, Phase IV (KMG-IV): sequencing the most valuable type-strain genomes for metagenomic binning, comparative biology and taxonomic classification.</title>
        <authorList>
            <person name="Goeker M."/>
        </authorList>
    </citation>
    <scope>NUCLEOTIDE SEQUENCE [LARGE SCALE GENOMIC DNA]</scope>
    <source>
        <strain evidence="4 5">DSM 16097</strain>
    </source>
</reference>
<comment type="similarity">
    <text evidence="1">Belongs to the phosphate/phosphite/phosphonate binding protein family.</text>
</comment>
<dbReference type="PANTHER" id="PTHR35841">
    <property type="entry name" value="PHOSPHONATES-BINDING PERIPLASMIC PROTEIN"/>
    <property type="match status" value="1"/>
</dbReference>
<gene>
    <name evidence="4" type="ORF">C7455_11039</name>
</gene>
<dbReference type="GO" id="GO:0055085">
    <property type="term" value="P:transmembrane transport"/>
    <property type="evidence" value="ECO:0007669"/>
    <property type="project" value="InterPro"/>
</dbReference>
<keyword evidence="2 3" id="KW-0732">Signal</keyword>
<dbReference type="NCBIfam" id="TIGR03431">
    <property type="entry name" value="PhnD"/>
    <property type="match status" value="1"/>
</dbReference>
<dbReference type="InterPro" id="IPR017797">
    <property type="entry name" value="Phosphnate-bd"/>
</dbReference>
<sequence>MIKTTLTALVLGATALTSTAALAQDWRADLPVFRVGLLGGENEADRLRNNECFRVALEEALGVEVQLFPAADYAGVMQGLLAEQLDFATLGASGYAGIYMQDAEAVEPIFVGSEADASTGYVAMMYVRADSDIQTLDDMEGRSLAYADPNSTSGYLVPQFELGRMGITDDYFSQTGFGGGHEQAVIAVLNGQYDAGVTWTSGQGEHAEGYTRGNFRTMVNNGLVDMNDLRVIWTSGIIPNGPAVIRTGVPDEARQIVYDYLLTQHETDPACYTAFSMGEGQGWVPVDHEFYEGVIAMREATTQSR</sequence>
<dbReference type="PANTHER" id="PTHR35841:SF1">
    <property type="entry name" value="PHOSPHONATES-BINDING PERIPLASMIC PROTEIN"/>
    <property type="match status" value="1"/>
</dbReference>
<dbReference type="NCBIfam" id="TIGR01098">
    <property type="entry name" value="3A0109s03R"/>
    <property type="match status" value="1"/>
</dbReference>
<dbReference type="OrthoDB" id="9802896at2"/>
<protein>
    <submittedName>
        <fullName evidence="4">Phosphonate transport system substrate-binding protein</fullName>
    </submittedName>
</protein>
<dbReference type="GO" id="GO:0015716">
    <property type="term" value="P:organic phosphonate transport"/>
    <property type="evidence" value="ECO:0007669"/>
    <property type="project" value="InterPro"/>
</dbReference>
<dbReference type="CDD" id="cd01071">
    <property type="entry name" value="PBP2_PhnD_like"/>
    <property type="match status" value="1"/>
</dbReference>
<dbReference type="EMBL" id="QGGW01000010">
    <property type="protein sequence ID" value="PWK58098.1"/>
    <property type="molecule type" value="Genomic_DNA"/>
</dbReference>
<comment type="caution">
    <text evidence="4">The sequence shown here is derived from an EMBL/GenBank/DDBJ whole genome shotgun (WGS) entry which is preliminary data.</text>
</comment>
<proteinExistence type="inferred from homology"/>